<reference evidence="9" key="1">
    <citation type="submission" date="2007-09" db="EMBL/GenBank/DDBJ databases">
        <title>Characterization of Tribolium castaneum chemoreceptors.</title>
        <authorList>
            <person name="Abdel-latief M."/>
        </authorList>
    </citation>
    <scope>NUCLEOTIDE SEQUENCE</scope>
    <source>
        <tissue evidence="9">Gustatory organ</tissue>
    </source>
</reference>
<evidence type="ECO:0000313" key="9">
    <source>
        <dbReference type="EMBL" id="ABY40589.1"/>
    </source>
</evidence>
<dbReference type="AlphaFoldDB" id="B8PUL8"/>
<dbReference type="InterPro" id="IPR013604">
    <property type="entry name" value="7TM_chemorcpt"/>
</dbReference>
<dbReference type="GO" id="GO:0007635">
    <property type="term" value="P:chemosensory behavior"/>
    <property type="evidence" value="ECO:0000318"/>
    <property type="project" value="GO_Central"/>
</dbReference>
<dbReference type="Pfam" id="PF08395">
    <property type="entry name" value="7tm_7"/>
    <property type="match status" value="1"/>
</dbReference>
<reference evidence="10 11" key="2">
    <citation type="journal article" date="2008" name="Nature">
        <title>The genome of the model beetle and pest Tribolium castaneum.</title>
        <authorList>
            <consortium name="Tribolium Genome Sequencing Consortium"/>
            <person name="Richards S."/>
            <person name="Gibbs R.A."/>
            <person name="Weinstock G.M."/>
            <person name="Brown S.J."/>
            <person name="Denell R."/>
            <person name="Beeman R.W."/>
            <person name="Gibbs R."/>
            <person name="Beeman R.W."/>
            <person name="Brown S.J."/>
            <person name="Bucher G."/>
            <person name="Friedrich M."/>
            <person name="Grimmelikhuijzen C.J."/>
            <person name="Klingler M."/>
            <person name="Lorenzen M."/>
            <person name="Richards S."/>
            <person name="Roth S."/>
            <person name="Schroder R."/>
            <person name="Tautz D."/>
            <person name="Zdobnov E.M."/>
            <person name="Muzny D."/>
            <person name="Gibbs R.A."/>
            <person name="Weinstock G.M."/>
            <person name="Attaway T."/>
            <person name="Bell S."/>
            <person name="Buhay C.J."/>
            <person name="Chandrabose M.N."/>
            <person name="Chavez D."/>
            <person name="Clerk-Blankenburg K.P."/>
            <person name="Cree A."/>
            <person name="Dao M."/>
            <person name="Davis C."/>
            <person name="Chacko J."/>
            <person name="Dinh H."/>
            <person name="Dugan-Rocha S."/>
            <person name="Fowler G."/>
            <person name="Garner T.T."/>
            <person name="Garnes J."/>
            <person name="Gnirke A."/>
            <person name="Hawes A."/>
            <person name="Hernandez J."/>
            <person name="Hines S."/>
            <person name="Holder M."/>
            <person name="Hume J."/>
            <person name="Jhangiani S.N."/>
            <person name="Joshi V."/>
            <person name="Khan Z.M."/>
            <person name="Jackson L."/>
            <person name="Kovar C."/>
            <person name="Kowis A."/>
            <person name="Lee S."/>
            <person name="Lewis L.R."/>
            <person name="Margolis J."/>
            <person name="Morgan M."/>
            <person name="Nazareth L.V."/>
            <person name="Nguyen N."/>
            <person name="Okwuonu G."/>
            <person name="Parker D."/>
            <person name="Richards S."/>
            <person name="Ruiz S.J."/>
            <person name="Santibanez J."/>
            <person name="Savard J."/>
            <person name="Scherer S.E."/>
            <person name="Schneider B."/>
            <person name="Sodergren E."/>
            <person name="Tautz D."/>
            <person name="Vattahil S."/>
            <person name="Villasana D."/>
            <person name="White C.S."/>
            <person name="Wright R."/>
            <person name="Park Y."/>
            <person name="Beeman R.W."/>
            <person name="Lord J."/>
            <person name="Oppert B."/>
            <person name="Lorenzen M."/>
            <person name="Brown S."/>
            <person name="Wang L."/>
            <person name="Savard J."/>
            <person name="Tautz D."/>
            <person name="Richards S."/>
            <person name="Weinstock G."/>
            <person name="Gibbs R.A."/>
            <person name="Liu Y."/>
            <person name="Worley K."/>
            <person name="Weinstock G."/>
            <person name="Elsik C.G."/>
            <person name="Reese J.T."/>
            <person name="Elhaik E."/>
            <person name="Landan G."/>
            <person name="Graur D."/>
            <person name="Arensburger P."/>
            <person name="Atkinson P."/>
            <person name="Beeman R.W."/>
            <person name="Beidler J."/>
            <person name="Brown S.J."/>
            <person name="Demuth J.P."/>
            <person name="Drury D.W."/>
            <person name="Du Y.Z."/>
            <person name="Fujiwara H."/>
            <person name="Lorenzen M."/>
            <person name="Maselli V."/>
            <person name="Osanai M."/>
            <person name="Park Y."/>
            <person name="Robertson H.M."/>
            <person name="Tu Z."/>
            <person name="Wang J.J."/>
            <person name="Wang S."/>
            <person name="Richards S."/>
            <person name="Song H."/>
            <person name="Zhang L."/>
            <person name="Sodergren E."/>
            <person name="Werner D."/>
            <person name="Stanke M."/>
            <person name="Morgenstern B."/>
            <person name="Solovyev V."/>
            <person name="Kosarev P."/>
            <person name="Brown G."/>
            <person name="Chen H.C."/>
            <person name="Ermolaeva O."/>
            <person name="Hlavina W."/>
            <person name="Kapustin Y."/>
            <person name="Kiryutin B."/>
            <person name="Kitts P."/>
            <person name="Maglott D."/>
            <person name="Pruitt K."/>
            <person name="Sapojnikov V."/>
            <person name="Souvorov A."/>
            <person name="Mackey A.J."/>
            <person name="Waterhouse R.M."/>
            <person name="Wyder S."/>
            <person name="Zdobnov E.M."/>
            <person name="Zdobnov E.M."/>
            <person name="Wyder S."/>
            <person name="Kriventseva E.V."/>
            <person name="Kadowaki T."/>
            <person name="Bork P."/>
            <person name="Aranda M."/>
            <person name="Bao R."/>
            <person name="Beermann A."/>
            <person name="Berns N."/>
            <person name="Bolognesi R."/>
            <person name="Bonneton F."/>
            <person name="Bopp D."/>
            <person name="Brown S.J."/>
            <person name="Bucher G."/>
            <person name="Butts T."/>
            <person name="Chaumot A."/>
            <person name="Denell R.E."/>
            <person name="Ferrier D.E."/>
            <person name="Friedrich M."/>
            <person name="Gordon C.M."/>
            <person name="Jindra M."/>
            <person name="Klingler M."/>
            <person name="Lan Q."/>
            <person name="Lattorff H.M."/>
            <person name="Laudet V."/>
            <person name="von Levetsow C."/>
            <person name="Liu Z."/>
            <person name="Lutz R."/>
            <person name="Lynch J.A."/>
            <person name="da Fonseca R.N."/>
            <person name="Posnien N."/>
            <person name="Reuter R."/>
            <person name="Roth S."/>
            <person name="Savard J."/>
            <person name="Schinko J.B."/>
            <person name="Schmitt C."/>
            <person name="Schoppmeier M."/>
            <person name="Schroder R."/>
            <person name="Shippy T.D."/>
            <person name="Simonnet F."/>
            <person name="Marques-Souza H."/>
            <person name="Tautz D."/>
            <person name="Tomoyasu Y."/>
            <person name="Trauner J."/>
            <person name="Van der Zee M."/>
            <person name="Vervoort M."/>
            <person name="Wittkopp N."/>
            <person name="Wimmer E.A."/>
            <person name="Yang X."/>
            <person name="Jones A.K."/>
            <person name="Sattelle D.B."/>
            <person name="Ebert P.R."/>
            <person name="Nelson D."/>
            <person name="Scott J.G."/>
            <person name="Beeman R.W."/>
            <person name="Muthukrishnan S."/>
            <person name="Kramer K.J."/>
            <person name="Arakane Y."/>
            <person name="Beeman R.W."/>
            <person name="Zhu Q."/>
            <person name="Hogenkamp D."/>
            <person name="Dixit R."/>
            <person name="Oppert B."/>
            <person name="Jiang H."/>
            <person name="Zou Z."/>
            <person name="Marshall J."/>
            <person name="Elpidina E."/>
            <person name="Vinokurov K."/>
            <person name="Oppert C."/>
            <person name="Zou Z."/>
            <person name="Evans J."/>
            <person name="Lu Z."/>
            <person name="Zhao P."/>
            <person name="Sumathipala N."/>
            <person name="Altincicek B."/>
            <person name="Vilcinskas A."/>
            <person name="Williams M."/>
            <person name="Hultmark D."/>
            <person name="Hetru C."/>
            <person name="Jiang H."/>
            <person name="Grimmelikhuijzen C.J."/>
            <person name="Hauser F."/>
            <person name="Cazzamali G."/>
            <person name="Williamson M."/>
            <person name="Park Y."/>
            <person name="Li B."/>
            <person name="Tanaka Y."/>
            <person name="Predel R."/>
            <person name="Neupert S."/>
            <person name="Schachtner J."/>
            <person name="Verleyen P."/>
            <person name="Raible F."/>
            <person name="Bork P."/>
            <person name="Friedrich M."/>
            <person name="Walden K.K."/>
            <person name="Robertson H.M."/>
            <person name="Angeli S."/>
            <person name="Foret S."/>
            <person name="Bucher G."/>
            <person name="Schuetz S."/>
            <person name="Maleszka R."/>
            <person name="Wimmer E.A."/>
            <person name="Beeman R.W."/>
            <person name="Lorenzen M."/>
            <person name="Tomoyasu Y."/>
            <person name="Miller S.C."/>
            <person name="Grossmann D."/>
            <person name="Bucher G."/>
        </authorList>
    </citation>
    <scope>NUCLEOTIDE SEQUENCE [LARGE SCALE GENOMIC DNA]</scope>
    <source>
        <strain evidence="10 11">Georgia GA2</strain>
    </source>
</reference>
<evidence type="ECO:0000256" key="6">
    <source>
        <dbReference type="ARBA" id="ARBA00023170"/>
    </source>
</evidence>
<feature type="transmembrane region" description="Helical" evidence="8">
    <location>
        <begin position="264"/>
        <end position="285"/>
    </location>
</feature>
<reference evidence="10" key="4">
    <citation type="submission" date="2014-11" db="EMBL/GenBank/DDBJ databases">
        <title>Tools and pipelines for BioNano data: molecule assembly pipeline and FASTA super scaffolding tool.</title>
        <authorList>
            <person name="Shelton J.M."/>
            <person name="Herndon N."/>
            <person name="Coleman C."/>
            <person name="Lu N."/>
            <person name="Brown S.J."/>
        </authorList>
    </citation>
    <scope>NUCLEOTIDE SEQUENCE</scope>
    <source>
        <strain evidence="10">Georgia GA2</strain>
    </source>
</reference>
<keyword evidence="3 8" id="KW-0812">Transmembrane</keyword>
<dbReference type="GO" id="GO:0007165">
    <property type="term" value="P:signal transduction"/>
    <property type="evidence" value="ECO:0007669"/>
    <property type="project" value="UniProtKB-KW"/>
</dbReference>
<keyword evidence="7 8" id="KW-0807">Transducer</keyword>
<comment type="subcellular location">
    <subcellularLocation>
        <location evidence="1 8">Cell membrane</location>
        <topology evidence="1 8">Multi-pass membrane protein</topology>
    </subcellularLocation>
</comment>
<evidence type="ECO:0000256" key="7">
    <source>
        <dbReference type="ARBA" id="ARBA00023224"/>
    </source>
</evidence>
<keyword evidence="11" id="KW-1185">Reference proteome</keyword>
<keyword evidence="4 8" id="KW-1133">Transmembrane helix</keyword>
<dbReference type="EMBL" id="EU170064">
    <property type="protein sequence ID" value="ABY40589.1"/>
    <property type="molecule type" value="Genomic_DNA"/>
</dbReference>
<feature type="transmembrane region" description="Helical" evidence="8">
    <location>
        <begin position="338"/>
        <end position="357"/>
    </location>
</feature>
<reference evidence="10 11" key="3">
    <citation type="journal article" date="2010" name="Nucleic Acids Res.">
        <title>BeetleBase in 2010: revisions to provide comprehensive genomic information for Tribolium castaneum.</title>
        <authorList>
            <person name="Kim H.S."/>
            <person name="Murphy T."/>
            <person name="Xia J."/>
            <person name="Caragea D."/>
            <person name="Park Y."/>
            <person name="Beeman R.W."/>
            <person name="Lorenzen M.D."/>
            <person name="Butcher S."/>
            <person name="Manak J.R."/>
            <person name="Brown S.J."/>
        </authorList>
    </citation>
    <scope>GENOME REANNOTATION</scope>
    <source>
        <strain evidence="10 11">Georgia GA2</strain>
    </source>
</reference>
<keyword evidence="6 8" id="KW-0675">Receptor</keyword>
<proteinExistence type="inferred from homology"/>
<dbReference type="HOGENOM" id="CLU_060014_0_0_1"/>
<keyword evidence="2 8" id="KW-1003">Cell membrane</keyword>
<dbReference type="Proteomes" id="UP000007266">
    <property type="component" value="Linkage group 6"/>
</dbReference>
<dbReference type="GO" id="GO:0043025">
    <property type="term" value="C:neuronal cell body"/>
    <property type="evidence" value="ECO:0000318"/>
    <property type="project" value="GO_Central"/>
</dbReference>
<comment type="similarity">
    <text evidence="8">Belongs to the insect chemoreceptor superfamily. Gustatory receptor (GR) family.</text>
</comment>
<sequence length="360" mass="42078">MSHRLFELFFNIGKFLSLTPSSTNNQNPSCVQKLYEISVFLAYLGGRLFLLITSTDGIFTNLTSIQLVLAIMSITNQFFFILYIVIIVMRFKRQCWFKLIQNLATIHDTMRLKWYYITISMAFIIFVSLEIYHIYTVVEESGFENFVKTYLVSDFENYVTFFCSLFIVVILKLILAKYRQQDVTLLQITKAKNLLYSKQIVTILKKTKSNIFILKESVDTFNDIFGWIILCNIFEAAAKSLIYIDMIIKKNVTQQNSDVFIFDNVWLFILWVGILSTIFLCDTILKKVDDILSQAYKLEASFDDLATYETDEVQIFIDVVQHNRPEFKAARFFSIDRSTLFSVLNSLTTFLLVMIQFKEN</sequence>
<feature type="transmembrane region" description="Helical" evidence="8">
    <location>
        <begin position="155"/>
        <end position="175"/>
    </location>
</feature>
<organism evidence="9">
    <name type="scientific">Tribolium castaneum</name>
    <name type="common">Red flour beetle</name>
    <dbReference type="NCBI Taxonomy" id="7070"/>
    <lineage>
        <taxon>Eukaryota</taxon>
        <taxon>Metazoa</taxon>
        <taxon>Ecdysozoa</taxon>
        <taxon>Arthropoda</taxon>
        <taxon>Hexapoda</taxon>
        <taxon>Insecta</taxon>
        <taxon>Pterygota</taxon>
        <taxon>Neoptera</taxon>
        <taxon>Endopterygota</taxon>
        <taxon>Coleoptera</taxon>
        <taxon>Polyphaga</taxon>
        <taxon>Cucujiformia</taxon>
        <taxon>Tenebrionidae</taxon>
        <taxon>Tenebrionidae incertae sedis</taxon>
        <taxon>Tribolium</taxon>
    </lineage>
</organism>
<evidence type="ECO:0000256" key="1">
    <source>
        <dbReference type="ARBA" id="ARBA00004651"/>
    </source>
</evidence>
<feature type="transmembrane region" description="Helical" evidence="8">
    <location>
        <begin position="112"/>
        <end position="135"/>
    </location>
</feature>
<evidence type="ECO:0000313" key="10">
    <source>
        <dbReference type="EMBL" id="EFA05770.1"/>
    </source>
</evidence>
<dbReference type="PANTHER" id="PTHR21143">
    <property type="entry name" value="INVERTEBRATE GUSTATORY RECEPTOR"/>
    <property type="match status" value="1"/>
</dbReference>
<keyword evidence="5 8" id="KW-0472">Membrane</keyword>
<name>B8PUL8_TRICA</name>
<dbReference type="FunCoup" id="B8PUL8">
    <property type="interactions" value="91"/>
</dbReference>
<feature type="transmembrane region" description="Helical" evidence="8">
    <location>
        <begin position="224"/>
        <end position="244"/>
    </location>
</feature>
<dbReference type="GO" id="GO:0030425">
    <property type="term" value="C:dendrite"/>
    <property type="evidence" value="ECO:0000318"/>
    <property type="project" value="GO_Central"/>
</dbReference>
<dbReference type="GO" id="GO:0005886">
    <property type="term" value="C:plasma membrane"/>
    <property type="evidence" value="ECO:0007669"/>
    <property type="project" value="UniProtKB-SubCell"/>
</dbReference>
<evidence type="ECO:0000313" key="11">
    <source>
        <dbReference type="Proteomes" id="UP000007266"/>
    </source>
</evidence>
<dbReference type="InParanoid" id="B8PUL8"/>
<evidence type="ECO:0000256" key="2">
    <source>
        <dbReference type="ARBA" id="ARBA00022475"/>
    </source>
</evidence>
<dbReference type="GO" id="GO:0008049">
    <property type="term" value="P:male courtship behavior"/>
    <property type="evidence" value="ECO:0000318"/>
    <property type="project" value="GO_Central"/>
</dbReference>
<dbReference type="GO" id="GO:0030424">
    <property type="term" value="C:axon"/>
    <property type="evidence" value="ECO:0000318"/>
    <property type="project" value="GO_Central"/>
</dbReference>
<feature type="transmembrane region" description="Helical" evidence="8">
    <location>
        <begin position="65"/>
        <end position="91"/>
    </location>
</feature>
<feature type="transmembrane region" description="Helical" evidence="8">
    <location>
        <begin position="34"/>
        <end position="53"/>
    </location>
</feature>
<dbReference type="KEGG" id="tca:107398040"/>
<dbReference type="PANTHER" id="PTHR21143:SF104">
    <property type="entry name" value="GUSTATORY RECEPTOR 8A-RELATED"/>
    <property type="match status" value="1"/>
</dbReference>
<dbReference type="GO" id="GO:0050909">
    <property type="term" value="P:sensory perception of taste"/>
    <property type="evidence" value="ECO:0007669"/>
    <property type="project" value="InterPro"/>
</dbReference>
<evidence type="ECO:0000256" key="5">
    <source>
        <dbReference type="ARBA" id="ARBA00023136"/>
    </source>
</evidence>
<dbReference type="EMBL" id="KQ971344">
    <property type="protein sequence ID" value="EFA05770.1"/>
    <property type="molecule type" value="Genomic_DNA"/>
</dbReference>
<dbReference type="OrthoDB" id="6711906at2759"/>
<evidence type="ECO:0000256" key="3">
    <source>
        <dbReference type="ARBA" id="ARBA00022692"/>
    </source>
</evidence>
<evidence type="ECO:0000256" key="8">
    <source>
        <dbReference type="RuleBase" id="RU363108"/>
    </source>
</evidence>
<comment type="function">
    <text evidence="8">Gustatory receptor which mediates acceptance or avoidance behavior, depending on its substrates.</text>
</comment>
<evidence type="ECO:0000256" key="4">
    <source>
        <dbReference type="ARBA" id="ARBA00022989"/>
    </source>
</evidence>
<accession>B8PUL8</accession>
<protein>
    <recommendedName>
        <fullName evidence="8">Gustatory receptor</fullName>
    </recommendedName>
</protein>
<gene>
    <name evidence="9" type="primary">Gr73</name>
    <name evidence="10" type="synonym">AUGUSTUS-3.0.2_30143</name>
    <name evidence="10" type="ORF">TcasGA2_TC030143</name>
</gene>